<accession>A0ACB8RTC1</accession>
<dbReference type="EMBL" id="MU275916">
    <property type="protein sequence ID" value="KAI0046861.1"/>
    <property type="molecule type" value="Genomic_DNA"/>
</dbReference>
<reference evidence="1" key="2">
    <citation type="journal article" date="2022" name="New Phytol.">
        <title>Evolutionary transition to the ectomycorrhizal habit in the genomes of a hyperdiverse lineage of mushroom-forming fungi.</title>
        <authorList>
            <person name="Looney B."/>
            <person name="Miyauchi S."/>
            <person name="Morin E."/>
            <person name="Drula E."/>
            <person name="Courty P.E."/>
            <person name="Kohler A."/>
            <person name="Kuo A."/>
            <person name="LaButti K."/>
            <person name="Pangilinan J."/>
            <person name="Lipzen A."/>
            <person name="Riley R."/>
            <person name="Andreopoulos W."/>
            <person name="He G."/>
            <person name="Johnson J."/>
            <person name="Nolan M."/>
            <person name="Tritt A."/>
            <person name="Barry K.W."/>
            <person name="Grigoriev I.V."/>
            <person name="Nagy L.G."/>
            <person name="Hibbett D."/>
            <person name="Henrissat B."/>
            <person name="Matheny P.B."/>
            <person name="Labbe J."/>
            <person name="Martin F.M."/>
        </authorList>
    </citation>
    <scope>NUCLEOTIDE SEQUENCE</scope>
    <source>
        <strain evidence="1">FP105234-sp</strain>
    </source>
</reference>
<proteinExistence type="predicted"/>
<gene>
    <name evidence="1" type="ORF">FA95DRAFT_1572914</name>
</gene>
<protein>
    <submittedName>
        <fullName evidence="1">Uncharacterized protein</fullName>
    </submittedName>
</protein>
<comment type="caution">
    <text evidence="1">The sequence shown here is derived from an EMBL/GenBank/DDBJ whole genome shotgun (WGS) entry which is preliminary data.</text>
</comment>
<evidence type="ECO:0000313" key="1">
    <source>
        <dbReference type="EMBL" id="KAI0046861.1"/>
    </source>
</evidence>
<sequence>MPVIPLELQRIIIKLASSCQPDRPTAIPLHSVQYSVIPAFCLVNSAWLSIAQPVLFHTLPDHFAGPWPMKEGCVRLKQLMDALSSNPHLGTYVRRAVVLDADRWDPSPLLRMCPISKSAEVARRRLCLPDRDTPQMASRGARMGHTGLGLDPGWY</sequence>
<evidence type="ECO:0000313" key="2">
    <source>
        <dbReference type="Proteomes" id="UP000814033"/>
    </source>
</evidence>
<organism evidence="1 2">
    <name type="scientific">Auriscalpium vulgare</name>
    <dbReference type="NCBI Taxonomy" id="40419"/>
    <lineage>
        <taxon>Eukaryota</taxon>
        <taxon>Fungi</taxon>
        <taxon>Dikarya</taxon>
        <taxon>Basidiomycota</taxon>
        <taxon>Agaricomycotina</taxon>
        <taxon>Agaricomycetes</taxon>
        <taxon>Russulales</taxon>
        <taxon>Auriscalpiaceae</taxon>
        <taxon>Auriscalpium</taxon>
    </lineage>
</organism>
<reference evidence="1" key="1">
    <citation type="submission" date="2021-02" db="EMBL/GenBank/DDBJ databases">
        <authorList>
            <consortium name="DOE Joint Genome Institute"/>
            <person name="Ahrendt S."/>
            <person name="Looney B.P."/>
            <person name="Miyauchi S."/>
            <person name="Morin E."/>
            <person name="Drula E."/>
            <person name="Courty P.E."/>
            <person name="Chicoki N."/>
            <person name="Fauchery L."/>
            <person name="Kohler A."/>
            <person name="Kuo A."/>
            <person name="Labutti K."/>
            <person name="Pangilinan J."/>
            <person name="Lipzen A."/>
            <person name="Riley R."/>
            <person name="Andreopoulos W."/>
            <person name="He G."/>
            <person name="Johnson J."/>
            <person name="Barry K.W."/>
            <person name="Grigoriev I.V."/>
            <person name="Nagy L."/>
            <person name="Hibbett D."/>
            <person name="Henrissat B."/>
            <person name="Matheny P.B."/>
            <person name="Labbe J."/>
            <person name="Martin F."/>
        </authorList>
    </citation>
    <scope>NUCLEOTIDE SEQUENCE</scope>
    <source>
        <strain evidence="1">FP105234-sp</strain>
    </source>
</reference>
<keyword evidence="2" id="KW-1185">Reference proteome</keyword>
<name>A0ACB8RTC1_9AGAM</name>
<dbReference type="Proteomes" id="UP000814033">
    <property type="component" value="Unassembled WGS sequence"/>
</dbReference>